<gene>
    <name evidence="2" type="ORF">CINCED_3A016134</name>
</gene>
<dbReference type="OrthoDB" id="6624120at2759"/>
<sequence length="181" mass="20572">MLAIKVSTMNDNLKECILVLDEMFLVECVSYDVSLKSFIGNVTLPNHNGVANHALVFMLTGILSRQKQSVAYYFTSDVVKGNTFKPIIIQIVIKAEELGLKVNSVTFYMGACNRAMWTSFVIHCLPAHLQNNILHPCDPECKKLYFLLDVPHLLKNIKQALFNNKFIKLPKEKVEKIQLNM</sequence>
<accession>A0A5E4MGA0</accession>
<protein>
    <submittedName>
        <fullName evidence="2">Transposase protein</fullName>
    </submittedName>
</protein>
<dbReference type="EMBL" id="CABPRJ010000519">
    <property type="protein sequence ID" value="VVC30477.1"/>
    <property type="molecule type" value="Genomic_DNA"/>
</dbReference>
<proteinExistence type="predicted"/>
<organism evidence="2 3">
    <name type="scientific">Cinara cedri</name>
    <dbReference type="NCBI Taxonomy" id="506608"/>
    <lineage>
        <taxon>Eukaryota</taxon>
        <taxon>Metazoa</taxon>
        <taxon>Ecdysozoa</taxon>
        <taxon>Arthropoda</taxon>
        <taxon>Hexapoda</taxon>
        <taxon>Insecta</taxon>
        <taxon>Pterygota</taxon>
        <taxon>Neoptera</taxon>
        <taxon>Paraneoptera</taxon>
        <taxon>Hemiptera</taxon>
        <taxon>Sternorrhyncha</taxon>
        <taxon>Aphidomorpha</taxon>
        <taxon>Aphidoidea</taxon>
        <taxon>Aphididae</taxon>
        <taxon>Lachninae</taxon>
        <taxon>Cinara</taxon>
    </lineage>
</organism>
<reference evidence="2 3" key="1">
    <citation type="submission" date="2019-08" db="EMBL/GenBank/DDBJ databases">
        <authorList>
            <person name="Alioto T."/>
            <person name="Alioto T."/>
            <person name="Gomez Garrido J."/>
        </authorList>
    </citation>
    <scope>NUCLEOTIDE SEQUENCE [LARGE SCALE GENOMIC DNA]</scope>
</reference>
<keyword evidence="3" id="KW-1185">Reference proteome</keyword>
<evidence type="ECO:0000313" key="2">
    <source>
        <dbReference type="EMBL" id="VVC30477.1"/>
    </source>
</evidence>
<dbReference type="Pfam" id="PF21787">
    <property type="entry name" value="TNP-like_RNaseH_N"/>
    <property type="match status" value="1"/>
</dbReference>
<evidence type="ECO:0000259" key="1">
    <source>
        <dbReference type="Pfam" id="PF21787"/>
    </source>
</evidence>
<dbReference type="InterPro" id="IPR048365">
    <property type="entry name" value="TNP-like_RNaseH_N"/>
</dbReference>
<feature type="domain" description="Transposable element P transposase-like RNase H" evidence="1">
    <location>
        <begin position="1"/>
        <end position="119"/>
    </location>
</feature>
<name>A0A5E4MGA0_9HEMI</name>
<dbReference type="AlphaFoldDB" id="A0A5E4MGA0"/>
<evidence type="ECO:0000313" key="3">
    <source>
        <dbReference type="Proteomes" id="UP000325440"/>
    </source>
</evidence>
<dbReference type="Proteomes" id="UP000325440">
    <property type="component" value="Unassembled WGS sequence"/>
</dbReference>